<dbReference type="GO" id="GO:0002937">
    <property type="term" value="P:tRNA 4-thiouridine biosynthesis"/>
    <property type="evidence" value="ECO:0007669"/>
    <property type="project" value="TreeGrafter"/>
</dbReference>
<keyword evidence="1" id="KW-0547">Nucleotide-binding</keyword>
<proteinExistence type="predicted"/>
<evidence type="ECO:0000256" key="1">
    <source>
        <dbReference type="ARBA" id="ARBA00022741"/>
    </source>
</evidence>
<dbReference type="AlphaFoldDB" id="A0A7C5XMA5"/>
<dbReference type="Gene3D" id="3.40.50.620">
    <property type="entry name" value="HUPs"/>
    <property type="match status" value="1"/>
</dbReference>
<dbReference type="GO" id="GO:0005829">
    <property type="term" value="C:cytosol"/>
    <property type="evidence" value="ECO:0007669"/>
    <property type="project" value="TreeGrafter"/>
</dbReference>
<reference evidence="4" key="1">
    <citation type="journal article" date="2020" name="mSystems">
        <title>Genome- and Community-Level Interaction Insights into Carbon Utilization and Element Cycling Functions of Hydrothermarchaeota in Hydrothermal Sediment.</title>
        <authorList>
            <person name="Zhou Z."/>
            <person name="Liu Y."/>
            <person name="Xu W."/>
            <person name="Pan J."/>
            <person name="Luo Z.H."/>
            <person name="Li M."/>
        </authorList>
    </citation>
    <scope>NUCLEOTIDE SEQUENCE [LARGE SCALE GENOMIC DNA]</scope>
    <source>
        <strain evidence="4">SpSt-1121</strain>
    </source>
</reference>
<gene>
    <name evidence="4" type="ORF">ENM84_03185</name>
</gene>
<dbReference type="EMBL" id="DRZI01000133">
    <property type="protein sequence ID" value="HHP81648.1"/>
    <property type="molecule type" value="Genomic_DNA"/>
</dbReference>
<organism evidence="4">
    <name type="scientific">Ignisphaera aggregans</name>
    <dbReference type="NCBI Taxonomy" id="334771"/>
    <lineage>
        <taxon>Archaea</taxon>
        <taxon>Thermoproteota</taxon>
        <taxon>Thermoprotei</taxon>
        <taxon>Desulfurococcales</taxon>
        <taxon>Desulfurococcaceae</taxon>
        <taxon>Ignisphaera</taxon>
    </lineage>
</organism>
<sequence>MKFNSILVNVEDVVAKLGDDAIDKLINNIAIQMGRFGIVCSPYRVSRNKIAISIDSDVVDRYVDFLKRVFGIESLSPAVKMSMDIDLISSYICSTEFSNDTSIDILCNHLASSCFRDALLNRVKGCLKSLEYPNSKRIYVEILDRDVFIYSDIFKGIGGIPYGFMGRVVSLFSGGVDSTIATWIAMKMGFSVTPIHFNLKPFYGDDAWSRALDSLKWLRDWVPEDSWDIYIASLGDIHREIDIDYRYRCVFCKTLMYKVAEALARKVGCSAIVTGEALGQVASQTLHNLKFLSNRVSIPILRPLIAFDKDDIVNMARVLGLEKIVLKKVKACTLYPALQGEYAITHADDRAYQVIEEAIKKSIFRSIENVVEYVLEDIERIVI</sequence>
<evidence type="ECO:0000313" key="4">
    <source>
        <dbReference type="EMBL" id="HHP81648.1"/>
    </source>
</evidence>
<feature type="domain" description="Thil AANH" evidence="3">
    <location>
        <begin position="164"/>
        <end position="336"/>
    </location>
</feature>
<dbReference type="SUPFAM" id="SSF52402">
    <property type="entry name" value="Adenine nucleotide alpha hydrolases-like"/>
    <property type="match status" value="1"/>
</dbReference>
<dbReference type="InterPro" id="IPR050102">
    <property type="entry name" value="tRNA_sulfurtransferase_ThiI"/>
</dbReference>
<dbReference type="InterPro" id="IPR020536">
    <property type="entry name" value="ThiI_AANH"/>
</dbReference>
<comment type="caution">
    <text evidence="4">The sequence shown here is derived from an EMBL/GenBank/DDBJ whole genome shotgun (WGS) entry which is preliminary data.</text>
</comment>
<dbReference type="GO" id="GO:0004810">
    <property type="term" value="F:CCA tRNA nucleotidyltransferase activity"/>
    <property type="evidence" value="ECO:0007669"/>
    <property type="project" value="InterPro"/>
</dbReference>
<dbReference type="GO" id="GO:0005524">
    <property type="term" value="F:ATP binding"/>
    <property type="evidence" value="ECO:0007669"/>
    <property type="project" value="UniProtKB-KW"/>
</dbReference>
<dbReference type="Pfam" id="PF02568">
    <property type="entry name" value="ThiI"/>
    <property type="match status" value="1"/>
</dbReference>
<evidence type="ECO:0000259" key="3">
    <source>
        <dbReference type="Pfam" id="PF02568"/>
    </source>
</evidence>
<evidence type="ECO:0000256" key="2">
    <source>
        <dbReference type="ARBA" id="ARBA00022840"/>
    </source>
</evidence>
<name>A0A7C5XMA5_9CREN</name>
<dbReference type="PANTHER" id="PTHR43209">
    <property type="entry name" value="TRNA SULFURTRANSFERASE"/>
    <property type="match status" value="1"/>
</dbReference>
<dbReference type="SUPFAM" id="SSF143437">
    <property type="entry name" value="THUMP domain-like"/>
    <property type="match status" value="1"/>
</dbReference>
<accession>A0A7C5XMA5</accession>
<dbReference type="PANTHER" id="PTHR43209:SF1">
    <property type="entry name" value="TRNA SULFURTRANSFERASE"/>
    <property type="match status" value="1"/>
</dbReference>
<keyword evidence="2" id="KW-0067">ATP-binding</keyword>
<dbReference type="GO" id="GO:0052837">
    <property type="term" value="P:thiazole biosynthetic process"/>
    <property type="evidence" value="ECO:0007669"/>
    <property type="project" value="TreeGrafter"/>
</dbReference>
<dbReference type="Gene3D" id="3.30.2130.30">
    <property type="match status" value="1"/>
</dbReference>
<protein>
    <recommendedName>
        <fullName evidence="3">Thil AANH domain-containing protein</fullName>
    </recommendedName>
</protein>
<dbReference type="InterPro" id="IPR014729">
    <property type="entry name" value="Rossmann-like_a/b/a_fold"/>
</dbReference>